<comment type="caution">
    <text evidence="2">The sequence shown here is derived from an EMBL/GenBank/DDBJ whole genome shotgun (WGS) entry which is preliminary data.</text>
</comment>
<keyword evidence="2" id="KW-0808">Transferase</keyword>
<dbReference type="OrthoDB" id="2423856at2"/>
<evidence type="ECO:0000313" key="3">
    <source>
        <dbReference type="Proteomes" id="UP000248066"/>
    </source>
</evidence>
<sequence length="289" mass="34061">MTKTIRMLQFEDYPYMEAMDTAVEDDYIKRIFERLTSGPHKLYGMFLGDRLVSVGGYSIFARSYAMLGRLRSDRNYRGMNHTTELLRHIKEEAFRLEDIRWAGANTQEENTAARRVLEKAGLTPCAILHGAITKNTSALETGAKPWAPVRNSRERKQWLERVFTESEAVFPYECYYPFPASEDLFAEDAVRDWQFYENPDQSRVLITKHDQKKYHYLHAIYPWQDFKEQNGLWETITNDYRVLSEQYTDEETYVWMDMSREAVDALPSEHPFTLPSPWILHGEKKPDNK</sequence>
<evidence type="ECO:0000313" key="2">
    <source>
        <dbReference type="EMBL" id="PYZ98925.1"/>
    </source>
</evidence>
<dbReference type="Pfam" id="PF00583">
    <property type="entry name" value="Acetyltransf_1"/>
    <property type="match status" value="1"/>
</dbReference>
<proteinExistence type="predicted"/>
<dbReference type="EMBL" id="PDOF01000001">
    <property type="protein sequence ID" value="PYZ98925.1"/>
    <property type="molecule type" value="Genomic_DNA"/>
</dbReference>
<dbReference type="SUPFAM" id="SSF55729">
    <property type="entry name" value="Acyl-CoA N-acyltransferases (Nat)"/>
    <property type="match status" value="1"/>
</dbReference>
<dbReference type="InterPro" id="IPR000182">
    <property type="entry name" value="GNAT_dom"/>
</dbReference>
<protein>
    <submittedName>
        <fullName evidence="2">GNAT family N-acetyltransferase</fullName>
    </submittedName>
</protein>
<accession>A0A2W0HMX7</accession>
<organism evidence="2 3">
    <name type="scientific">Alteribacter lacisalsi</name>
    <dbReference type="NCBI Taxonomy" id="2045244"/>
    <lineage>
        <taxon>Bacteria</taxon>
        <taxon>Bacillati</taxon>
        <taxon>Bacillota</taxon>
        <taxon>Bacilli</taxon>
        <taxon>Bacillales</taxon>
        <taxon>Bacillaceae</taxon>
        <taxon>Alteribacter</taxon>
    </lineage>
</organism>
<dbReference type="RefSeq" id="WP_110519220.1">
    <property type="nucleotide sequence ID" value="NZ_PDOF01000001.1"/>
</dbReference>
<feature type="domain" description="N-acetyltransferase" evidence="1">
    <location>
        <begin position="3"/>
        <end position="148"/>
    </location>
</feature>
<dbReference type="Gene3D" id="3.40.630.30">
    <property type="match status" value="1"/>
</dbReference>
<dbReference type="InterPro" id="IPR016181">
    <property type="entry name" value="Acyl_CoA_acyltransferase"/>
</dbReference>
<evidence type="ECO:0000259" key="1">
    <source>
        <dbReference type="PROSITE" id="PS51186"/>
    </source>
</evidence>
<dbReference type="PROSITE" id="PS51186">
    <property type="entry name" value="GNAT"/>
    <property type="match status" value="1"/>
</dbReference>
<keyword evidence="3" id="KW-1185">Reference proteome</keyword>
<reference evidence="2 3" key="1">
    <citation type="submission" date="2017-10" db="EMBL/GenBank/DDBJ databases">
        <title>Bacillus sp. nov., a halophilic bacterium isolated from a Yangshapao Lake.</title>
        <authorList>
            <person name="Wang H."/>
        </authorList>
    </citation>
    <scope>NUCLEOTIDE SEQUENCE [LARGE SCALE GENOMIC DNA]</scope>
    <source>
        <strain evidence="2 3">YSP-3</strain>
    </source>
</reference>
<gene>
    <name evidence="2" type="ORF">CR205_10250</name>
</gene>
<dbReference type="AlphaFoldDB" id="A0A2W0HMX7"/>
<dbReference type="Proteomes" id="UP000248066">
    <property type="component" value="Unassembled WGS sequence"/>
</dbReference>
<dbReference type="GO" id="GO:0016747">
    <property type="term" value="F:acyltransferase activity, transferring groups other than amino-acyl groups"/>
    <property type="evidence" value="ECO:0007669"/>
    <property type="project" value="InterPro"/>
</dbReference>
<name>A0A2W0HMX7_9BACI</name>